<evidence type="ECO:0000256" key="3">
    <source>
        <dbReference type="ARBA" id="ARBA00022801"/>
    </source>
</evidence>
<feature type="domain" description="DEAD/DEAH-box helicase" evidence="6">
    <location>
        <begin position="203"/>
        <end position="303"/>
    </location>
</feature>
<comment type="caution">
    <text evidence="7">The sequence shown here is derived from an EMBL/GenBank/DDBJ whole genome shotgun (WGS) entry which is preliminary data.</text>
</comment>
<dbReference type="InterPro" id="IPR011545">
    <property type="entry name" value="DEAD/DEAH_box_helicase_dom"/>
</dbReference>
<accession>A0A0M0JYQ0</accession>
<evidence type="ECO:0000256" key="1">
    <source>
        <dbReference type="ARBA" id="ARBA00012552"/>
    </source>
</evidence>
<keyword evidence="2" id="KW-0547">Nucleotide-binding</keyword>
<protein>
    <recommendedName>
        <fullName evidence="1">RNA helicase</fullName>
        <ecNumber evidence="1">3.6.4.13</ecNumber>
    </recommendedName>
</protein>
<evidence type="ECO:0000313" key="7">
    <source>
        <dbReference type="EMBL" id="KOO31685.1"/>
    </source>
</evidence>
<proteinExistence type="predicted"/>
<keyword evidence="5" id="KW-0067">ATP-binding</keyword>
<name>A0A0M0JYQ0_9EUKA</name>
<sequence>MHELTRPLGPLHQQPAGEQVLSFFGTTSFTGRRTLLRRRASGFLLPLGRGRIMSKALPEIEVTAMAKEDADRTHGVSRWSTWGCGVSKFDCGFHQPLDGSVVRRSRPSTLSSPAVARSSVLRLDTDEDATEEVDADLNWLHTRLQVALEREDYTEALNLRDRIRRCADLNNGAGIATEAAWTNLGVPDWLADRLERLSLPLPTRVQLHALRAAERGDDAAICAPTGSGKTLSYVLPLLTQLSEDLLSEDLSNYLANFLDGGRQAANVKGTQRRRAAAQNVADGVTDTAVPTPAVLIVVPTREVTDVLNLGIVGSAADYVHRAGRVGRVEELLALGRELKFSPKARDPPEITSLSDVVKLSEDDEKPIRSGYQNEAAVQVLADLFNLMTSDDL</sequence>
<dbReference type="GO" id="GO:0003724">
    <property type="term" value="F:RNA helicase activity"/>
    <property type="evidence" value="ECO:0007669"/>
    <property type="project" value="UniProtKB-EC"/>
</dbReference>
<dbReference type="Pfam" id="PF00270">
    <property type="entry name" value="DEAD"/>
    <property type="match status" value="1"/>
</dbReference>
<gene>
    <name evidence="7" type="ORF">Ctob_012428</name>
</gene>
<keyword evidence="4" id="KW-0347">Helicase</keyword>
<evidence type="ECO:0000256" key="2">
    <source>
        <dbReference type="ARBA" id="ARBA00022741"/>
    </source>
</evidence>
<dbReference type="SUPFAM" id="SSF52540">
    <property type="entry name" value="P-loop containing nucleoside triphosphate hydrolases"/>
    <property type="match status" value="1"/>
</dbReference>
<keyword evidence="8" id="KW-1185">Reference proteome</keyword>
<dbReference type="GO" id="GO:0003723">
    <property type="term" value="F:RNA binding"/>
    <property type="evidence" value="ECO:0007669"/>
    <property type="project" value="TreeGrafter"/>
</dbReference>
<evidence type="ECO:0000256" key="5">
    <source>
        <dbReference type="ARBA" id="ARBA00022840"/>
    </source>
</evidence>
<dbReference type="PANTHER" id="PTHR47963">
    <property type="entry name" value="DEAD-BOX ATP-DEPENDENT RNA HELICASE 47, MITOCHONDRIAL"/>
    <property type="match status" value="1"/>
</dbReference>
<dbReference type="PANTHER" id="PTHR47963:SF8">
    <property type="entry name" value="ATP-DEPENDENT RNA HELICASE DEAD"/>
    <property type="match status" value="1"/>
</dbReference>
<dbReference type="Proteomes" id="UP000037460">
    <property type="component" value="Unassembled WGS sequence"/>
</dbReference>
<evidence type="ECO:0000313" key="8">
    <source>
        <dbReference type="Proteomes" id="UP000037460"/>
    </source>
</evidence>
<evidence type="ECO:0000259" key="6">
    <source>
        <dbReference type="Pfam" id="PF00270"/>
    </source>
</evidence>
<dbReference type="Gene3D" id="3.40.50.300">
    <property type="entry name" value="P-loop containing nucleotide triphosphate hydrolases"/>
    <property type="match status" value="1"/>
</dbReference>
<dbReference type="EMBL" id="JWZX01001959">
    <property type="protein sequence ID" value="KOO31685.1"/>
    <property type="molecule type" value="Genomic_DNA"/>
</dbReference>
<dbReference type="InterPro" id="IPR050547">
    <property type="entry name" value="DEAD_box_RNA_helicases"/>
</dbReference>
<dbReference type="OrthoDB" id="10256233at2759"/>
<dbReference type="AlphaFoldDB" id="A0A0M0JYQ0"/>
<reference evidence="8" key="1">
    <citation type="journal article" date="2015" name="PLoS Genet.">
        <title>Genome Sequence and Transcriptome Analyses of Chrysochromulina tobin: Metabolic Tools for Enhanced Algal Fitness in the Prominent Order Prymnesiales (Haptophyceae).</title>
        <authorList>
            <person name="Hovde B.T."/>
            <person name="Deodato C.R."/>
            <person name="Hunsperger H.M."/>
            <person name="Ryken S.A."/>
            <person name="Yost W."/>
            <person name="Jha R.K."/>
            <person name="Patterson J."/>
            <person name="Monnat R.J. Jr."/>
            <person name="Barlow S.B."/>
            <person name="Starkenburg S.R."/>
            <person name="Cattolico R.A."/>
        </authorList>
    </citation>
    <scope>NUCLEOTIDE SEQUENCE</scope>
    <source>
        <strain evidence="8">CCMP291</strain>
    </source>
</reference>
<dbReference type="EC" id="3.6.4.13" evidence="1"/>
<evidence type="ECO:0000256" key="4">
    <source>
        <dbReference type="ARBA" id="ARBA00022806"/>
    </source>
</evidence>
<dbReference type="InterPro" id="IPR027417">
    <property type="entry name" value="P-loop_NTPase"/>
</dbReference>
<dbReference type="GO" id="GO:0016787">
    <property type="term" value="F:hydrolase activity"/>
    <property type="evidence" value="ECO:0007669"/>
    <property type="project" value="UniProtKB-KW"/>
</dbReference>
<keyword evidence="3 7" id="KW-0378">Hydrolase</keyword>
<dbReference type="GO" id="GO:0005524">
    <property type="term" value="F:ATP binding"/>
    <property type="evidence" value="ECO:0007669"/>
    <property type="project" value="UniProtKB-KW"/>
</dbReference>
<organism evidence="7 8">
    <name type="scientific">Chrysochromulina tobinii</name>
    <dbReference type="NCBI Taxonomy" id="1460289"/>
    <lineage>
        <taxon>Eukaryota</taxon>
        <taxon>Haptista</taxon>
        <taxon>Haptophyta</taxon>
        <taxon>Prymnesiophyceae</taxon>
        <taxon>Prymnesiales</taxon>
        <taxon>Chrysochromulinaceae</taxon>
        <taxon>Chrysochromulina</taxon>
    </lineage>
</organism>